<evidence type="ECO:0000313" key="2">
    <source>
        <dbReference type="EMBL" id="KAF6016815.1"/>
    </source>
</evidence>
<feature type="compositionally biased region" description="Basic residues" evidence="1">
    <location>
        <begin position="74"/>
        <end position="85"/>
    </location>
</feature>
<gene>
    <name evidence="2" type="ORF">EB796_024879</name>
</gene>
<feature type="compositionally biased region" description="Polar residues" evidence="1">
    <location>
        <begin position="104"/>
        <end position="123"/>
    </location>
</feature>
<organism evidence="2 3">
    <name type="scientific">Bugula neritina</name>
    <name type="common">Brown bryozoan</name>
    <name type="synonym">Sertularia neritina</name>
    <dbReference type="NCBI Taxonomy" id="10212"/>
    <lineage>
        <taxon>Eukaryota</taxon>
        <taxon>Metazoa</taxon>
        <taxon>Spiralia</taxon>
        <taxon>Lophotrochozoa</taxon>
        <taxon>Bryozoa</taxon>
        <taxon>Gymnolaemata</taxon>
        <taxon>Cheilostomatida</taxon>
        <taxon>Flustrina</taxon>
        <taxon>Buguloidea</taxon>
        <taxon>Bugulidae</taxon>
        <taxon>Bugula</taxon>
    </lineage>
</organism>
<feature type="compositionally biased region" description="Basic and acidic residues" evidence="1">
    <location>
        <begin position="57"/>
        <end position="73"/>
    </location>
</feature>
<evidence type="ECO:0000256" key="1">
    <source>
        <dbReference type="SAM" id="MobiDB-lite"/>
    </source>
</evidence>
<dbReference type="AlphaFoldDB" id="A0A7J7ISL6"/>
<protein>
    <submittedName>
        <fullName evidence="2">Uncharacterized protein</fullName>
    </submittedName>
</protein>
<keyword evidence="3" id="KW-1185">Reference proteome</keyword>
<sequence length="202" mass="22319">MGLYCCFFVKEKQKAERRARMERIRKEKQEKEAVEGPEDEKEEDTGIPEGGDPFQTLDDHLTIKAAEEKLKKESQKKRKSSKKSRTPRENLIPSKENDEDDVEISSSFQSNSLPAKSSKTSVAESEDSNIGRPVPRTNGDSWYKKPERAPSPLPAPFGDGLSSLSSRLPPLGGTLPPLAGSSPLKPLDLFTGACRGLLDCVF</sequence>
<feature type="compositionally biased region" description="Acidic residues" evidence="1">
    <location>
        <begin position="35"/>
        <end position="46"/>
    </location>
</feature>
<accession>A0A7J7ISL6</accession>
<dbReference type="EMBL" id="VXIV02003464">
    <property type="protein sequence ID" value="KAF6016815.1"/>
    <property type="molecule type" value="Genomic_DNA"/>
</dbReference>
<feature type="compositionally biased region" description="Basic and acidic residues" evidence="1">
    <location>
        <begin position="14"/>
        <end position="34"/>
    </location>
</feature>
<feature type="compositionally biased region" description="Low complexity" evidence="1">
    <location>
        <begin position="158"/>
        <end position="168"/>
    </location>
</feature>
<feature type="region of interest" description="Disordered" evidence="1">
    <location>
        <begin position="14"/>
        <end position="168"/>
    </location>
</feature>
<evidence type="ECO:0000313" key="3">
    <source>
        <dbReference type="Proteomes" id="UP000593567"/>
    </source>
</evidence>
<proteinExistence type="predicted"/>
<reference evidence="2" key="1">
    <citation type="submission" date="2020-06" db="EMBL/GenBank/DDBJ databases">
        <title>Draft genome of Bugula neritina, a colonial animal packing powerful symbionts and potential medicines.</title>
        <authorList>
            <person name="Rayko M."/>
        </authorList>
    </citation>
    <scope>NUCLEOTIDE SEQUENCE [LARGE SCALE GENOMIC DNA]</scope>
    <source>
        <strain evidence="2">Kwan_BN1</strain>
    </source>
</reference>
<comment type="caution">
    <text evidence="2">The sequence shown here is derived from an EMBL/GenBank/DDBJ whole genome shotgun (WGS) entry which is preliminary data.</text>
</comment>
<dbReference type="Proteomes" id="UP000593567">
    <property type="component" value="Unassembled WGS sequence"/>
</dbReference>
<name>A0A7J7ISL6_BUGNE</name>